<sequence>MTAVALSSGDRPVLYDAAHGSAPLVDAIIRYRGCDTGALHVPGHAGGRTVGSGLRKLLGGTFLASDVWLTPADATAARRGAEALAAKAWGSDEALFLLDGSSGGNRAVHLAHQQAAGPGTDHVVVARDSHTSTLAGLVLSGATPHWVTPRLDQGGFGISLGIDPVSLDRTLSDLAAGGHRAGLVSMVSPGYAGACSDVRALAAVAHRHDAPLFVDEAWGAHLPFHPDLPENAITAGADVAVTSAHKMLAAPSGAAIILIRGDRVDAGRIGRTVQMTQTTSPLLPVLASIDEARRTMVSRGRVLLDRTLELVADARRRLAAIPGVRVAEAEDLGVPQERFDPLRLVISVRGLGVTGLELERLLRSPGPGRGTSGLLHPAVAVEGADESNLFVAITTCTSPDVVDALVTALRTLSCSPRRRLRPAWDGQLVAALLAPRKQICTPREAHFAATEAVPLARAVGRTSAEPITPYPPGVPAVMPGEYLDRDTVAALTRAVDTGMHIHGAADPTLATVCVLRD</sequence>
<dbReference type="Pfam" id="PF03711">
    <property type="entry name" value="OKR_DC_1_C"/>
    <property type="match status" value="1"/>
</dbReference>
<dbReference type="InterPro" id="IPR000310">
    <property type="entry name" value="Orn/Lys/Arg_deCO2ase_major_dom"/>
</dbReference>
<keyword evidence="5" id="KW-0456">Lyase</keyword>
<evidence type="ECO:0000259" key="7">
    <source>
        <dbReference type="Pfam" id="PF03711"/>
    </source>
</evidence>
<comment type="cofactor">
    <cofactor evidence="1">
        <name>pyridoxal 5'-phosphate</name>
        <dbReference type="ChEBI" id="CHEBI:597326"/>
    </cofactor>
</comment>
<name>A0ABP6T959_9ACTN</name>
<dbReference type="Proteomes" id="UP001501676">
    <property type="component" value="Unassembled WGS sequence"/>
</dbReference>
<keyword evidence="9" id="KW-1185">Reference proteome</keyword>
<proteinExistence type="inferred from homology"/>
<dbReference type="InterPro" id="IPR015421">
    <property type="entry name" value="PyrdxlP-dep_Trfase_major"/>
</dbReference>
<accession>A0ABP6T959</accession>
<dbReference type="InterPro" id="IPR015424">
    <property type="entry name" value="PyrdxlP-dep_Trfase"/>
</dbReference>
<evidence type="ECO:0000256" key="5">
    <source>
        <dbReference type="ARBA" id="ARBA00023239"/>
    </source>
</evidence>
<organism evidence="8 9">
    <name type="scientific">Cryptosporangium minutisporangium</name>
    <dbReference type="NCBI Taxonomy" id="113569"/>
    <lineage>
        <taxon>Bacteria</taxon>
        <taxon>Bacillati</taxon>
        <taxon>Actinomycetota</taxon>
        <taxon>Actinomycetes</taxon>
        <taxon>Cryptosporangiales</taxon>
        <taxon>Cryptosporangiaceae</taxon>
        <taxon>Cryptosporangium</taxon>
    </lineage>
</organism>
<protein>
    <submittedName>
        <fullName evidence="8">Ornithine decarboxylase</fullName>
    </submittedName>
</protein>
<evidence type="ECO:0000256" key="1">
    <source>
        <dbReference type="ARBA" id="ARBA00001933"/>
    </source>
</evidence>
<dbReference type="InterPro" id="IPR052357">
    <property type="entry name" value="Orn_Lys_Arg_decarboxylase-I"/>
</dbReference>
<evidence type="ECO:0000256" key="4">
    <source>
        <dbReference type="ARBA" id="ARBA00022898"/>
    </source>
</evidence>
<dbReference type="EMBL" id="BAAAYN010000056">
    <property type="protein sequence ID" value="GAA3396454.1"/>
    <property type="molecule type" value="Genomic_DNA"/>
</dbReference>
<evidence type="ECO:0000313" key="9">
    <source>
        <dbReference type="Proteomes" id="UP001501676"/>
    </source>
</evidence>
<evidence type="ECO:0000256" key="2">
    <source>
        <dbReference type="ARBA" id="ARBA00010671"/>
    </source>
</evidence>
<gene>
    <name evidence="8" type="ORF">GCM10020369_73210</name>
</gene>
<dbReference type="RefSeq" id="WP_345732882.1">
    <property type="nucleotide sequence ID" value="NZ_BAAAYN010000056.1"/>
</dbReference>
<dbReference type="InterPro" id="IPR036633">
    <property type="entry name" value="Prn/Lys/Arg_de-COase_C_sf"/>
</dbReference>
<dbReference type="Gene3D" id="3.90.100.10">
    <property type="entry name" value="Orn/Lys/Arg decarboxylase, C-terminal domain"/>
    <property type="match status" value="1"/>
</dbReference>
<feature type="domain" description="Orn/Lys/Arg decarboxylases family 1 pyridoxal-P attachment site" evidence="6">
    <location>
        <begin position="23"/>
        <end position="321"/>
    </location>
</feature>
<comment type="similarity">
    <text evidence="2">Belongs to the Orn/Lys/Arg decarboxylase class-I family.</text>
</comment>
<dbReference type="InterPro" id="IPR008286">
    <property type="entry name" value="Prn/Lys/Arg_de-COase_C"/>
</dbReference>
<evidence type="ECO:0000259" key="6">
    <source>
        <dbReference type="Pfam" id="PF01276"/>
    </source>
</evidence>
<reference evidence="9" key="1">
    <citation type="journal article" date="2019" name="Int. J. Syst. Evol. Microbiol.">
        <title>The Global Catalogue of Microorganisms (GCM) 10K type strain sequencing project: providing services to taxonomists for standard genome sequencing and annotation.</title>
        <authorList>
            <consortium name="The Broad Institute Genomics Platform"/>
            <consortium name="The Broad Institute Genome Sequencing Center for Infectious Disease"/>
            <person name="Wu L."/>
            <person name="Ma J."/>
        </authorList>
    </citation>
    <scope>NUCLEOTIDE SEQUENCE [LARGE SCALE GENOMIC DNA]</scope>
    <source>
        <strain evidence="9">JCM 9458</strain>
    </source>
</reference>
<comment type="caution">
    <text evidence="8">The sequence shown here is derived from an EMBL/GenBank/DDBJ whole genome shotgun (WGS) entry which is preliminary data.</text>
</comment>
<keyword evidence="3" id="KW-0210">Decarboxylase</keyword>
<evidence type="ECO:0000256" key="3">
    <source>
        <dbReference type="ARBA" id="ARBA00022793"/>
    </source>
</evidence>
<dbReference type="SUPFAM" id="SSF53383">
    <property type="entry name" value="PLP-dependent transferases"/>
    <property type="match status" value="1"/>
</dbReference>
<dbReference type="PANTHER" id="PTHR43277">
    <property type="entry name" value="ARGININE DECARBOXYLASE"/>
    <property type="match status" value="1"/>
</dbReference>
<dbReference type="Pfam" id="PF01276">
    <property type="entry name" value="OKR_DC_1"/>
    <property type="match status" value="1"/>
</dbReference>
<evidence type="ECO:0000313" key="8">
    <source>
        <dbReference type="EMBL" id="GAA3396454.1"/>
    </source>
</evidence>
<dbReference type="SUPFAM" id="SSF55904">
    <property type="entry name" value="Ornithine decarboxylase C-terminal domain"/>
    <property type="match status" value="1"/>
</dbReference>
<dbReference type="PANTHER" id="PTHR43277:SF4">
    <property type="entry name" value="ARGININE DECARBOXYLASE"/>
    <property type="match status" value="1"/>
</dbReference>
<dbReference type="Gene3D" id="3.40.640.10">
    <property type="entry name" value="Type I PLP-dependent aspartate aminotransferase-like (Major domain)"/>
    <property type="match status" value="1"/>
</dbReference>
<keyword evidence="4" id="KW-0663">Pyridoxal phosphate</keyword>
<feature type="domain" description="Orn/Lys/Arg decarboxylase C-terminal" evidence="7">
    <location>
        <begin position="448"/>
        <end position="487"/>
    </location>
</feature>